<reference evidence="2 3" key="1">
    <citation type="submission" date="2018-04" db="EMBL/GenBank/DDBJ databases">
        <title>Genomic Encyclopedia of Archaeal and Bacterial Type Strains, Phase II (KMG-II): from individual species to whole genera.</title>
        <authorList>
            <person name="Goeker M."/>
        </authorList>
    </citation>
    <scope>NUCLEOTIDE SEQUENCE [LARGE SCALE GENOMIC DNA]</scope>
    <source>
        <strain evidence="2 3">DSM 29329</strain>
    </source>
</reference>
<sequence length="184" mass="18053">MLPIAASTPGASPLSQPRASGGESYGATPNGTRNQEPKSNLAAPAPAGAGASSIANADKSPAPGQPGLAEVVQAKIASSEAQAKSEPNVDPAFEKPTVLKGKGVKEMAEGNDQPAGSGIDPNPQGLTRGGPAGVETTRSAVAPEPAQTPESGENEDVTQAAREGYAGGVVATADPVEPGLVRAA</sequence>
<dbReference type="RefSeq" id="WP_107975204.1">
    <property type="nucleotide sequence ID" value="NZ_BMEZ01000005.1"/>
</dbReference>
<dbReference type="EMBL" id="QBKN01000005">
    <property type="protein sequence ID" value="PTX50300.1"/>
    <property type="molecule type" value="Genomic_DNA"/>
</dbReference>
<evidence type="ECO:0000313" key="3">
    <source>
        <dbReference type="Proteomes" id="UP000244069"/>
    </source>
</evidence>
<keyword evidence="3" id="KW-1185">Reference proteome</keyword>
<gene>
    <name evidence="2" type="ORF">C8N44_105160</name>
</gene>
<evidence type="ECO:0000313" key="2">
    <source>
        <dbReference type="EMBL" id="PTX50300.1"/>
    </source>
</evidence>
<proteinExistence type="predicted"/>
<protein>
    <submittedName>
        <fullName evidence="2">Uncharacterized protein</fullName>
    </submittedName>
</protein>
<organism evidence="2 3">
    <name type="scientific">Allosediminivita pacifica</name>
    <dbReference type="NCBI Taxonomy" id="1267769"/>
    <lineage>
        <taxon>Bacteria</taxon>
        <taxon>Pseudomonadati</taxon>
        <taxon>Pseudomonadota</taxon>
        <taxon>Alphaproteobacteria</taxon>
        <taxon>Rhodobacterales</taxon>
        <taxon>Paracoccaceae</taxon>
        <taxon>Allosediminivita</taxon>
    </lineage>
</organism>
<dbReference type="AlphaFoldDB" id="A0A2T6B2J4"/>
<feature type="compositionally biased region" description="Low complexity" evidence="1">
    <location>
        <begin position="42"/>
        <end position="57"/>
    </location>
</feature>
<feature type="region of interest" description="Disordered" evidence="1">
    <location>
        <begin position="1"/>
        <end position="184"/>
    </location>
</feature>
<feature type="compositionally biased region" description="Polar residues" evidence="1">
    <location>
        <begin position="27"/>
        <end position="38"/>
    </location>
</feature>
<accession>A0A2T6B2J4</accession>
<feature type="compositionally biased region" description="Polar residues" evidence="1">
    <location>
        <begin position="9"/>
        <end position="18"/>
    </location>
</feature>
<dbReference type="Proteomes" id="UP000244069">
    <property type="component" value="Unassembled WGS sequence"/>
</dbReference>
<comment type="caution">
    <text evidence="2">The sequence shown here is derived from an EMBL/GenBank/DDBJ whole genome shotgun (WGS) entry which is preliminary data.</text>
</comment>
<evidence type="ECO:0000256" key="1">
    <source>
        <dbReference type="SAM" id="MobiDB-lite"/>
    </source>
</evidence>
<name>A0A2T6B2J4_9RHOB</name>